<feature type="transmembrane region" description="Helical" evidence="1">
    <location>
        <begin position="564"/>
        <end position="585"/>
    </location>
</feature>
<feature type="transmembrane region" description="Helical" evidence="1">
    <location>
        <begin position="479"/>
        <end position="501"/>
    </location>
</feature>
<feature type="transmembrane region" description="Helical" evidence="1">
    <location>
        <begin position="232"/>
        <end position="253"/>
    </location>
</feature>
<feature type="domain" description="Acyltransferase 3" evidence="3">
    <location>
        <begin position="192"/>
        <end position="539"/>
    </location>
</feature>
<gene>
    <name evidence="4" type="ORF">CALMAC_LOCUS3119</name>
</gene>
<accession>A0A653BSY9</accession>
<dbReference type="AlphaFoldDB" id="A0A653BSY9"/>
<sequence>MEIQWLLIFTLMHYSACHIFTEKEHALLPPLYEMDNYTECKMQNNLYCQADFTLSPLQNTKLWELIQISRKEKFMFSRDVSYRTLCVPQKYENIEDRKHFAERIVNEKLKPFHLAAKIDDIVCYRKLPFDIFSLDFGVSTYIIFVLLATFIDKGQKSSSVFVERAFQPFSLKKNFKKLFQTPSKDSYQKLKCIQGIRVLACIAVILDHSKVSHLMSNHEVTREFEEAYSVHYYWFIFDYFVIQIFLVISPWLLTLDVLDLYEKNGRFTVKDVFLMFINRCLRLWPVLIAIVFILRNSYGLNKVLDLTTPKVIELSDKSCRTNWMATVFFYQNFYFVNESCSMGAWYVSADVQLYGISLIILYLTLKTKSTAILKLSLLLSYLIFACIIYFKKLDVVFRPYPDFFHLENMGRSSELMYLYLMTHVHASTYLLGICFGMYYHTQKSEKIQVTKAFVIFWALSFFGLPVLVIGIASRVWTGVAAALVGPLLKPLFAFGFAVGILGMSRNVGGPLKRFLECRPLEILCNITYSTYIFHFIAAFERALTPRKLLKTDGYTLAMDALHDVPVSLLVGLNAYLFIEVPWANLQKAYVPNVKKEGGDEKKHFL</sequence>
<evidence type="ECO:0000256" key="1">
    <source>
        <dbReference type="SAM" id="Phobius"/>
    </source>
</evidence>
<feature type="transmembrane region" description="Helical" evidence="1">
    <location>
        <begin position="343"/>
        <end position="365"/>
    </location>
</feature>
<feature type="signal peptide" evidence="2">
    <location>
        <begin position="1"/>
        <end position="17"/>
    </location>
</feature>
<dbReference type="PANTHER" id="PTHR11161">
    <property type="entry name" value="O-ACYLTRANSFERASE"/>
    <property type="match status" value="1"/>
</dbReference>
<feature type="transmembrane region" description="Helical" evidence="1">
    <location>
        <begin position="372"/>
        <end position="390"/>
    </location>
</feature>
<keyword evidence="1" id="KW-1133">Transmembrane helix</keyword>
<keyword evidence="1" id="KW-0812">Transmembrane</keyword>
<dbReference type="PANTHER" id="PTHR11161:SF72">
    <property type="entry name" value="FI21449P1"/>
    <property type="match status" value="1"/>
</dbReference>
<name>A0A653BSY9_CALMS</name>
<reference evidence="4 5" key="1">
    <citation type="submission" date="2019-01" db="EMBL/GenBank/DDBJ databases">
        <authorList>
            <person name="Sayadi A."/>
        </authorList>
    </citation>
    <scope>NUCLEOTIDE SEQUENCE [LARGE SCALE GENOMIC DNA]</scope>
</reference>
<keyword evidence="2" id="KW-0732">Signal</keyword>
<dbReference type="InterPro" id="IPR052728">
    <property type="entry name" value="O2_lipid_transport_reg"/>
</dbReference>
<evidence type="ECO:0000256" key="2">
    <source>
        <dbReference type="SAM" id="SignalP"/>
    </source>
</evidence>
<protein>
    <recommendedName>
        <fullName evidence="3">Acyltransferase 3 domain-containing protein</fullName>
    </recommendedName>
</protein>
<keyword evidence="1" id="KW-0472">Membrane</keyword>
<proteinExistence type="predicted"/>
<organism evidence="4 5">
    <name type="scientific">Callosobruchus maculatus</name>
    <name type="common">Southern cowpea weevil</name>
    <name type="synonym">Pulse bruchid</name>
    <dbReference type="NCBI Taxonomy" id="64391"/>
    <lineage>
        <taxon>Eukaryota</taxon>
        <taxon>Metazoa</taxon>
        <taxon>Ecdysozoa</taxon>
        <taxon>Arthropoda</taxon>
        <taxon>Hexapoda</taxon>
        <taxon>Insecta</taxon>
        <taxon>Pterygota</taxon>
        <taxon>Neoptera</taxon>
        <taxon>Endopterygota</taxon>
        <taxon>Coleoptera</taxon>
        <taxon>Polyphaga</taxon>
        <taxon>Cucujiformia</taxon>
        <taxon>Chrysomeloidea</taxon>
        <taxon>Chrysomelidae</taxon>
        <taxon>Bruchinae</taxon>
        <taxon>Bruchini</taxon>
        <taxon>Callosobruchus</taxon>
    </lineage>
</organism>
<dbReference type="InterPro" id="IPR002656">
    <property type="entry name" value="Acyl_transf_3_dom"/>
</dbReference>
<dbReference type="GO" id="GO:0016747">
    <property type="term" value="F:acyltransferase activity, transferring groups other than amino-acyl groups"/>
    <property type="evidence" value="ECO:0007669"/>
    <property type="project" value="InterPro"/>
</dbReference>
<keyword evidence="5" id="KW-1185">Reference proteome</keyword>
<dbReference type="EMBL" id="CAACVG010004068">
    <property type="protein sequence ID" value="VEN38107.1"/>
    <property type="molecule type" value="Genomic_DNA"/>
</dbReference>
<feature type="transmembrane region" description="Helical" evidence="1">
    <location>
        <begin position="522"/>
        <end position="544"/>
    </location>
</feature>
<dbReference type="Pfam" id="PF01757">
    <property type="entry name" value="Acyl_transf_3"/>
    <property type="match status" value="1"/>
</dbReference>
<feature type="chain" id="PRO_5024917977" description="Acyltransferase 3 domain-containing protein" evidence="2">
    <location>
        <begin position="18"/>
        <end position="605"/>
    </location>
</feature>
<feature type="transmembrane region" description="Helical" evidence="1">
    <location>
        <begin position="416"/>
        <end position="440"/>
    </location>
</feature>
<feature type="transmembrane region" description="Helical" evidence="1">
    <location>
        <begin position="273"/>
        <end position="294"/>
    </location>
</feature>
<feature type="transmembrane region" description="Helical" evidence="1">
    <location>
        <begin position="452"/>
        <end position="473"/>
    </location>
</feature>
<feature type="transmembrane region" description="Helical" evidence="1">
    <location>
        <begin position="131"/>
        <end position="151"/>
    </location>
</feature>
<evidence type="ECO:0000259" key="3">
    <source>
        <dbReference type="Pfam" id="PF01757"/>
    </source>
</evidence>
<evidence type="ECO:0000313" key="5">
    <source>
        <dbReference type="Proteomes" id="UP000410492"/>
    </source>
</evidence>
<dbReference type="Proteomes" id="UP000410492">
    <property type="component" value="Unassembled WGS sequence"/>
</dbReference>
<dbReference type="OrthoDB" id="10265389at2759"/>
<evidence type="ECO:0000313" key="4">
    <source>
        <dbReference type="EMBL" id="VEN38107.1"/>
    </source>
</evidence>